<evidence type="ECO:0000313" key="3">
    <source>
        <dbReference type="EMBL" id="SFV35632.1"/>
    </source>
</evidence>
<gene>
    <name evidence="3" type="ORF">SAMN05216456_2194</name>
</gene>
<accession>A0A1I7NLT9</accession>
<dbReference type="SUPFAM" id="SSF48208">
    <property type="entry name" value="Six-hairpin glycosidases"/>
    <property type="match status" value="1"/>
</dbReference>
<dbReference type="PANTHER" id="PTHR15108">
    <property type="entry name" value="N-ACYLGLUCOSAMINE-2-EPIMERASE"/>
    <property type="match status" value="1"/>
</dbReference>
<evidence type="ECO:0000256" key="2">
    <source>
        <dbReference type="ARBA" id="ARBA00023235"/>
    </source>
</evidence>
<evidence type="ECO:0000256" key="1">
    <source>
        <dbReference type="ARBA" id="ARBA00008558"/>
    </source>
</evidence>
<sequence length="421" mass="48113">MSEPTLPLPRTNATAWQKRPFHRQYLMRQANDLFDFFEAASINPKGGFYELDDEGLPPNENNSLRQIHVTTRMIHCAVIGSLIGRPGSDEIIDHGMDFLWNKHRDQTHGGYVWSIDDDGNGDTAKQAYGHAFVLLAGSSAKLVGHPLADKVISDVTEVINTRFWDDGVGAVREEFADDWSEISTYRGQNSNMHLTEALMAAFEATGDRAYLTKAERIAQLIIQKNAIPLGHRVAEHFDRNWTVDKDYRHENEMFRPSGTTPGHWLEWSRLLYQLWVLGRKEHSWMTDAARNLFRSSIDLGWDKVHGGFFYTLDWDDKPALREKLWWPVAEAIGAAAFISAHDNEDYFQAWYRKLWDYAENHVIDHARGGWLSELEEDLTPASRLFVGKPDIYHALQACLIPLYPATGSLTHGIIEQDHIGR</sequence>
<organism evidence="3 4">
    <name type="scientific">Devosia crocina</name>
    <dbReference type="NCBI Taxonomy" id="429728"/>
    <lineage>
        <taxon>Bacteria</taxon>
        <taxon>Pseudomonadati</taxon>
        <taxon>Pseudomonadota</taxon>
        <taxon>Alphaproteobacteria</taxon>
        <taxon>Hyphomicrobiales</taxon>
        <taxon>Devosiaceae</taxon>
        <taxon>Devosia</taxon>
    </lineage>
</organism>
<keyword evidence="4" id="KW-1185">Reference proteome</keyword>
<dbReference type="InterPro" id="IPR034116">
    <property type="entry name" value="AGE_dom"/>
</dbReference>
<name>A0A1I7NLT9_9HYPH</name>
<dbReference type="AlphaFoldDB" id="A0A1I7NLT9"/>
<dbReference type="GO" id="GO:0005975">
    <property type="term" value="P:carbohydrate metabolic process"/>
    <property type="evidence" value="ECO:0007669"/>
    <property type="project" value="InterPro"/>
</dbReference>
<dbReference type="CDD" id="cd00249">
    <property type="entry name" value="AGE"/>
    <property type="match status" value="1"/>
</dbReference>
<dbReference type="InterPro" id="IPR008928">
    <property type="entry name" value="6-hairpin_glycosidase_sf"/>
</dbReference>
<reference evidence="3 4" key="1">
    <citation type="submission" date="2016-10" db="EMBL/GenBank/DDBJ databases">
        <authorList>
            <person name="de Groot N.N."/>
        </authorList>
    </citation>
    <scope>NUCLEOTIDE SEQUENCE [LARGE SCALE GENOMIC DNA]</scope>
    <source>
        <strain evidence="3 4">IPL20</strain>
    </source>
</reference>
<dbReference type="GO" id="GO:0016853">
    <property type="term" value="F:isomerase activity"/>
    <property type="evidence" value="ECO:0007669"/>
    <property type="project" value="UniProtKB-KW"/>
</dbReference>
<dbReference type="InterPro" id="IPR012341">
    <property type="entry name" value="6hp_glycosidase-like_sf"/>
</dbReference>
<dbReference type="RefSeq" id="WP_092424461.1">
    <property type="nucleotide sequence ID" value="NZ_FPCK01000002.1"/>
</dbReference>
<dbReference type="Pfam" id="PF07221">
    <property type="entry name" value="GlcNAc_2-epim"/>
    <property type="match status" value="1"/>
</dbReference>
<protein>
    <submittedName>
        <fullName evidence="3">Mannose or cellobiose epimerase, N-acyl-D-glucosamine 2-epimerase family</fullName>
    </submittedName>
</protein>
<dbReference type="OrthoDB" id="9806359at2"/>
<dbReference type="EMBL" id="FPCK01000002">
    <property type="protein sequence ID" value="SFV35632.1"/>
    <property type="molecule type" value="Genomic_DNA"/>
</dbReference>
<comment type="similarity">
    <text evidence="1">Belongs to the N-acylglucosamine 2-epimerase family.</text>
</comment>
<dbReference type="Proteomes" id="UP000199074">
    <property type="component" value="Unassembled WGS sequence"/>
</dbReference>
<dbReference type="STRING" id="429728.SAMN05216456_2194"/>
<evidence type="ECO:0000313" key="4">
    <source>
        <dbReference type="Proteomes" id="UP000199074"/>
    </source>
</evidence>
<dbReference type="Gene3D" id="1.50.10.10">
    <property type="match status" value="1"/>
</dbReference>
<keyword evidence="2" id="KW-0413">Isomerase</keyword>
<proteinExistence type="inferred from homology"/>
<dbReference type="InterPro" id="IPR010819">
    <property type="entry name" value="AGE/CE"/>
</dbReference>